<keyword evidence="1" id="KW-0813">Transport</keyword>
<evidence type="ECO:0000256" key="2">
    <source>
        <dbReference type="ARBA" id="ARBA00022741"/>
    </source>
</evidence>
<accession>A0A7W8G7D8</accession>
<protein>
    <submittedName>
        <fullName evidence="5">ABC-2 type transport system ATP-binding protein</fullName>
    </submittedName>
</protein>
<dbReference type="InterPro" id="IPR051782">
    <property type="entry name" value="ABC_Transporter_VariousFunc"/>
</dbReference>
<evidence type="ECO:0000313" key="6">
    <source>
        <dbReference type="Proteomes" id="UP000518887"/>
    </source>
</evidence>
<keyword evidence="6" id="KW-1185">Reference proteome</keyword>
<evidence type="ECO:0000313" key="5">
    <source>
        <dbReference type="EMBL" id="MBB5225204.1"/>
    </source>
</evidence>
<name>A0A7W8G7D8_9SPIR</name>
<gene>
    <name evidence="5" type="ORF">HNP76_000548</name>
</gene>
<dbReference type="Pfam" id="PF00005">
    <property type="entry name" value="ABC_tran"/>
    <property type="match status" value="1"/>
</dbReference>
<sequence>MIQLTAFSKSYTSRKNAPLAVRDFSMTCQTGEITGILGLNGAGKTTILKAICARHFATSGEVLVEGVNASENPEQVRNLTGFVAEEPNLPGEYTVEEYLNMVAELHGIKENNPLLIDQLSLEELLHKKIRTLSKGQRERVNFAQALIYNPKVLVLDEPASGLDPAQILKMRSLVKSLKADHTILLSTHLMQEVEALCDRVYIIHEGRLAASGTAEEIAAQFECKNLEEAFFKITSASDIVRE</sequence>
<dbReference type="SMART" id="SM00382">
    <property type="entry name" value="AAA"/>
    <property type="match status" value="1"/>
</dbReference>
<dbReference type="GO" id="GO:0016887">
    <property type="term" value="F:ATP hydrolysis activity"/>
    <property type="evidence" value="ECO:0007669"/>
    <property type="project" value="InterPro"/>
</dbReference>
<dbReference type="AlphaFoldDB" id="A0A7W8G7D8"/>
<comment type="caution">
    <text evidence="5">The sequence shown here is derived from an EMBL/GenBank/DDBJ whole genome shotgun (WGS) entry which is preliminary data.</text>
</comment>
<dbReference type="PANTHER" id="PTHR42939">
    <property type="entry name" value="ABC TRANSPORTER ATP-BINDING PROTEIN ALBC-RELATED"/>
    <property type="match status" value="1"/>
</dbReference>
<dbReference type="InterPro" id="IPR003593">
    <property type="entry name" value="AAA+_ATPase"/>
</dbReference>
<reference evidence="5 6" key="1">
    <citation type="submission" date="2020-08" db="EMBL/GenBank/DDBJ databases">
        <title>Genomic Encyclopedia of Type Strains, Phase IV (KMG-IV): sequencing the most valuable type-strain genomes for metagenomic binning, comparative biology and taxonomic classification.</title>
        <authorList>
            <person name="Goeker M."/>
        </authorList>
    </citation>
    <scope>NUCLEOTIDE SEQUENCE [LARGE SCALE GENOMIC DNA]</scope>
    <source>
        <strain evidence="5 6">DSM 103462</strain>
    </source>
</reference>
<dbReference type="GO" id="GO:0005524">
    <property type="term" value="F:ATP binding"/>
    <property type="evidence" value="ECO:0007669"/>
    <property type="project" value="UniProtKB-KW"/>
</dbReference>
<dbReference type="EMBL" id="JACHFQ010000002">
    <property type="protein sequence ID" value="MBB5225204.1"/>
    <property type="molecule type" value="Genomic_DNA"/>
</dbReference>
<dbReference type="CDD" id="cd03230">
    <property type="entry name" value="ABC_DR_subfamily_A"/>
    <property type="match status" value="1"/>
</dbReference>
<dbReference type="SUPFAM" id="SSF52540">
    <property type="entry name" value="P-loop containing nucleoside triphosphate hydrolases"/>
    <property type="match status" value="1"/>
</dbReference>
<proteinExistence type="predicted"/>
<dbReference type="InterPro" id="IPR027417">
    <property type="entry name" value="P-loop_NTPase"/>
</dbReference>
<feature type="domain" description="ABC transporter" evidence="4">
    <location>
        <begin position="2"/>
        <end position="230"/>
    </location>
</feature>
<dbReference type="RefSeq" id="WP_184657257.1">
    <property type="nucleotide sequence ID" value="NZ_CP031518.1"/>
</dbReference>
<evidence type="ECO:0000259" key="4">
    <source>
        <dbReference type="PROSITE" id="PS50893"/>
    </source>
</evidence>
<evidence type="ECO:0000256" key="3">
    <source>
        <dbReference type="ARBA" id="ARBA00022840"/>
    </source>
</evidence>
<dbReference type="PANTHER" id="PTHR42939:SF1">
    <property type="entry name" value="ABC TRANSPORTER ATP-BINDING PROTEIN ALBC-RELATED"/>
    <property type="match status" value="1"/>
</dbReference>
<dbReference type="Proteomes" id="UP000518887">
    <property type="component" value="Unassembled WGS sequence"/>
</dbReference>
<dbReference type="PROSITE" id="PS50893">
    <property type="entry name" value="ABC_TRANSPORTER_2"/>
    <property type="match status" value="1"/>
</dbReference>
<keyword evidence="3 5" id="KW-0067">ATP-binding</keyword>
<organism evidence="5 6">
    <name type="scientific">Treponema ruminis</name>
    <dbReference type="NCBI Taxonomy" id="744515"/>
    <lineage>
        <taxon>Bacteria</taxon>
        <taxon>Pseudomonadati</taxon>
        <taxon>Spirochaetota</taxon>
        <taxon>Spirochaetia</taxon>
        <taxon>Spirochaetales</taxon>
        <taxon>Treponemataceae</taxon>
        <taxon>Treponema</taxon>
    </lineage>
</organism>
<dbReference type="InterPro" id="IPR003439">
    <property type="entry name" value="ABC_transporter-like_ATP-bd"/>
</dbReference>
<evidence type="ECO:0000256" key="1">
    <source>
        <dbReference type="ARBA" id="ARBA00022448"/>
    </source>
</evidence>
<keyword evidence="2" id="KW-0547">Nucleotide-binding</keyword>
<dbReference type="Gene3D" id="3.40.50.300">
    <property type="entry name" value="P-loop containing nucleotide triphosphate hydrolases"/>
    <property type="match status" value="1"/>
</dbReference>